<dbReference type="InterPro" id="IPR050406">
    <property type="entry name" value="FGGY_Carb_Kinase"/>
</dbReference>
<gene>
    <name evidence="6 7 10" type="primary">xylB</name>
    <name evidence="10" type="ORF">GEU84_013460</name>
</gene>
<evidence type="ECO:0000256" key="2">
    <source>
        <dbReference type="ARBA" id="ARBA00022679"/>
    </source>
</evidence>
<protein>
    <recommendedName>
        <fullName evidence="6 7">Xylulose kinase</fullName>
        <shortName evidence="6 7">Xylulokinase</shortName>
        <ecNumber evidence="6 7">2.7.1.17</ecNumber>
    </recommendedName>
</protein>
<organism evidence="10 11">
    <name type="scientific">Fertoeibacter niger</name>
    <dbReference type="NCBI Taxonomy" id="2656921"/>
    <lineage>
        <taxon>Bacteria</taxon>
        <taxon>Pseudomonadati</taxon>
        <taxon>Pseudomonadota</taxon>
        <taxon>Alphaproteobacteria</taxon>
        <taxon>Rhodobacterales</taxon>
        <taxon>Paracoccaceae</taxon>
        <taxon>Fertoeibacter</taxon>
    </lineage>
</organism>
<dbReference type="EC" id="2.7.1.17" evidence="6 7"/>
<feature type="active site" description="Proton acceptor" evidence="6">
    <location>
        <position position="232"/>
    </location>
</feature>
<dbReference type="Pfam" id="PF00370">
    <property type="entry name" value="FGGY_N"/>
    <property type="match status" value="1"/>
</dbReference>
<dbReference type="GO" id="GO:0004856">
    <property type="term" value="F:D-xylulokinase activity"/>
    <property type="evidence" value="ECO:0007669"/>
    <property type="project" value="UniProtKB-UniRule"/>
</dbReference>
<dbReference type="GO" id="GO:0042732">
    <property type="term" value="P:D-xylose metabolic process"/>
    <property type="evidence" value="ECO:0007669"/>
    <property type="project" value="UniProtKB-KW"/>
</dbReference>
<evidence type="ECO:0000256" key="6">
    <source>
        <dbReference type="HAMAP-Rule" id="MF_02220"/>
    </source>
</evidence>
<evidence type="ECO:0000256" key="7">
    <source>
        <dbReference type="RuleBase" id="RU364073"/>
    </source>
</evidence>
<dbReference type="GO" id="GO:0005998">
    <property type="term" value="P:xylulose catabolic process"/>
    <property type="evidence" value="ECO:0007669"/>
    <property type="project" value="UniProtKB-UniRule"/>
</dbReference>
<dbReference type="GO" id="GO:0005524">
    <property type="term" value="F:ATP binding"/>
    <property type="evidence" value="ECO:0007669"/>
    <property type="project" value="UniProtKB-UniRule"/>
</dbReference>
<keyword evidence="6 7" id="KW-0859">Xylose metabolism</keyword>
<dbReference type="RefSeq" id="WP_174539866.1">
    <property type="nucleotide sequence ID" value="NZ_WHUT02000007.1"/>
</dbReference>
<comment type="similarity">
    <text evidence="1 6 7">Belongs to the FGGY kinase family.</text>
</comment>
<dbReference type="NCBIfam" id="TIGR01312">
    <property type="entry name" value="XylB"/>
    <property type="match status" value="1"/>
</dbReference>
<comment type="function">
    <text evidence="6">Catalyzes the phosphorylation of D-xylulose to D-xylulose 5-phosphate.</text>
</comment>
<dbReference type="Proteomes" id="UP000484076">
    <property type="component" value="Unassembled WGS sequence"/>
</dbReference>
<comment type="catalytic activity">
    <reaction evidence="6 7">
        <text>D-xylulose + ATP = D-xylulose 5-phosphate + ADP + H(+)</text>
        <dbReference type="Rhea" id="RHEA:10964"/>
        <dbReference type="ChEBI" id="CHEBI:15378"/>
        <dbReference type="ChEBI" id="CHEBI:17140"/>
        <dbReference type="ChEBI" id="CHEBI:30616"/>
        <dbReference type="ChEBI" id="CHEBI:57737"/>
        <dbReference type="ChEBI" id="CHEBI:456216"/>
        <dbReference type="EC" id="2.7.1.17"/>
    </reaction>
</comment>
<name>A0A8X8H1N3_9RHOB</name>
<reference evidence="10" key="1">
    <citation type="submission" date="2020-05" db="EMBL/GenBank/DDBJ databases">
        <title>Fertoebacter nigrum gen. nov., sp. nov., a new member of the family Rhodobacteraceae.</title>
        <authorList>
            <person name="Szuroczki S."/>
            <person name="Abbaszade G."/>
            <person name="Buni D."/>
            <person name="Schumann P."/>
            <person name="Toth E."/>
        </authorList>
    </citation>
    <scope>NUCLEOTIDE SEQUENCE</scope>
    <source>
        <strain evidence="10">RG-N-1a</strain>
    </source>
</reference>
<dbReference type="Gene3D" id="3.30.420.40">
    <property type="match status" value="2"/>
</dbReference>
<feature type="domain" description="Carbohydrate kinase FGGY C-terminal" evidence="9">
    <location>
        <begin position="249"/>
        <end position="433"/>
    </location>
</feature>
<evidence type="ECO:0000256" key="3">
    <source>
        <dbReference type="ARBA" id="ARBA00022741"/>
    </source>
</evidence>
<evidence type="ECO:0000256" key="5">
    <source>
        <dbReference type="ARBA" id="ARBA00022840"/>
    </source>
</evidence>
<dbReference type="InterPro" id="IPR018485">
    <property type="entry name" value="FGGY_C"/>
</dbReference>
<sequence length="478" mass="50002">MYIGLDLGTSGLKGVLIDEDQRVLAEAVAPLTVSRPQEGWSEQSPANWIAAAETVMDQLATHGLSAVRGIGLSGHMHGATLLDAADEVLRPCILWNDTRSHEEAAELDDDPQFRRVTGNIVFPGFTAPKLLWVQAHEPRLWERLAKVLLPKDYLRLWLTGEHVAEMSDAAGTSWLDTGKRDWSDELLTATGLSRGHMPRLVEGSDVSGALRGALAARWGLPADVVVAGGGGDNAASAVGVGVVRAGEAFVSLGTSGVLFAANDGYQPAPETAVHTFCHALPGAWHQMGVILAATDALNWYAGLVGQDAAGLTRGMGPLQAPGKTLFLPYLGGERTPLNDAAIRGAFLGLEHATDRAAGTRAVLEGVTFAFRDSRDALAATGTRLEQLIAVGGGSRSDYWLQAIATALNLPVSLPAAGDFGGAFGAARLAMMAATGAGAEIATLPPIARTFEPDPSLTAAFDAGHARYRAAQSAIKDLT</sequence>
<dbReference type="SUPFAM" id="SSF53067">
    <property type="entry name" value="Actin-like ATPase domain"/>
    <property type="match status" value="2"/>
</dbReference>
<keyword evidence="2 6" id="KW-0808">Transferase</keyword>
<keyword evidence="11" id="KW-1185">Reference proteome</keyword>
<evidence type="ECO:0000256" key="1">
    <source>
        <dbReference type="ARBA" id="ARBA00009156"/>
    </source>
</evidence>
<dbReference type="PIRSF" id="PIRSF000538">
    <property type="entry name" value="GlpK"/>
    <property type="match status" value="1"/>
</dbReference>
<dbReference type="CDD" id="cd07808">
    <property type="entry name" value="ASKHA_NBD_FGGY_EcXK-like"/>
    <property type="match status" value="1"/>
</dbReference>
<proteinExistence type="inferred from homology"/>
<keyword evidence="4 6" id="KW-0418">Kinase</keyword>
<accession>A0A8X8H1N3</accession>
<keyword evidence="3 6" id="KW-0547">Nucleotide-binding</keyword>
<dbReference type="HAMAP" id="MF_02220">
    <property type="entry name" value="XylB"/>
    <property type="match status" value="1"/>
</dbReference>
<feature type="site" description="Important for activity" evidence="6">
    <location>
        <position position="6"/>
    </location>
</feature>
<keyword evidence="6 7" id="KW-0119">Carbohydrate metabolism</keyword>
<dbReference type="Pfam" id="PF02782">
    <property type="entry name" value="FGGY_C"/>
    <property type="match status" value="1"/>
</dbReference>
<comment type="caution">
    <text evidence="10">The sequence shown here is derived from an EMBL/GenBank/DDBJ whole genome shotgun (WGS) entry which is preliminary data.</text>
</comment>
<dbReference type="AlphaFoldDB" id="A0A8X8H1N3"/>
<dbReference type="InterPro" id="IPR018484">
    <property type="entry name" value="FGGY_N"/>
</dbReference>
<evidence type="ECO:0000313" key="11">
    <source>
        <dbReference type="Proteomes" id="UP000484076"/>
    </source>
</evidence>
<dbReference type="InterPro" id="IPR043129">
    <property type="entry name" value="ATPase_NBD"/>
</dbReference>
<dbReference type="InterPro" id="IPR000577">
    <property type="entry name" value="Carb_kinase_FGGY"/>
</dbReference>
<feature type="domain" description="Carbohydrate kinase FGGY N-terminal" evidence="8">
    <location>
        <begin position="1"/>
        <end position="239"/>
    </location>
</feature>
<dbReference type="PANTHER" id="PTHR43095:SF6">
    <property type="entry name" value="XYLULOSE KINASE"/>
    <property type="match status" value="1"/>
</dbReference>
<evidence type="ECO:0000259" key="9">
    <source>
        <dbReference type="Pfam" id="PF02782"/>
    </source>
</evidence>
<evidence type="ECO:0000313" key="10">
    <source>
        <dbReference type="EMBL" id="NUB45400.1"/>
    </source>
</evidence>
<keyword evidence="5 6" id="KW-0067">ATP-binding</keyword>
<dbReference type="EMBL" id="WHUT02000007">
    <property type="protein sequence ID" value="NUB45400.1"/>
    <property type="molecule type" value="Genomic_DNA"/>
</dbReference>
<evidence type="ECO:0000259" key="8">
    <source>
        <dbReference type="Pfam" id="PF00370"/>
    </source>
</evidence>
<feature type="binding site" evidence="6">
    <location>
        <begin position="76"/>
        <end position="77"/>
    </location>
    <ligand>
        <name>substrate</name>
    </ligand>
</feature>
<dbReference type="InterPro" id="IPR006000">
    <property type="entry name" value="Xylulokinase"/>
</dbReference>
<evidence type="ECO:0000256" key="4">
    <source>
        <dbReference type="ARBA" id="ARBA00022777"/>
    </source>
</evidence>
<dbReference type="PANTHER" id="PTHR43095">
    <property type="entry name" value="SUGAR KINASE"/>
    <property type="match status" value="1"/>
</dbReference>